<dbReference type="SUPFAM" id="SSF90123">
    <property type="entry name" value="ABC transporter transmembrane region"/>
    <property type="match status" value="1"/>
</dbReference>
<evidence type="ECO:0000313" key="11">
    <source>
        <dbReference type="Proteomes" id="UP001209570"/>
    </source>
</evidence>
<accession>A0AAD5M310</accession>
<feature type="transmembrane region" description="Helical" evidence="8">
    <location>
        <begin position="401"/>
        <end position="423"/>
    </location>
</feature>
<dbReference type="InterPro" id="IPR036640">
    <property type="entry name" value="ABC1_TM_sf"/>
</dbReference>
<feature type="compositionally biased region" description="Polar residues" evidence="7">
    <location>
        <begin position="59"/>
        <end position="68"/>
    </location>
</feature>
<dbReference type="GO" id="GO:0005524">
    <property type="term" value="F:ATP binding"/>
    <property type="evidence" value="ECO:0007669"/>
    <property type="project" value="InterPro"/>
</dbReference>
<keyword evidence="3" id="KW-0813">Transport</keyword>
<gene>
    <name evidence="10" type="ORF">P43SY_010018</name>
</gene>
<proteinExistence type="inferred from homology"/>
<keyword evidence="6 8" id="KW-0472">Membrane</keyword>
<dbReference type="InterPro" id="IPR011527">
    <property type="entry name" value="ABC1_TM_dom"/>
</dbReference>
<evidence type="ECO:0000256" key="1">
    <source>
        <dbReference type="ARBA" id="ARBA00004141"/>
    </source>
</evidence>
<organism evidence="10 11">
    <name type="scientific">Pythium insidiosum</name>
    <name type="common">Pythiosis disease agent</name>
    <dbReference type="NCBI Taxonomy" id="114742"/>
    <lineage>
        <taxon>Eukaryota</taxon>
        <taxon>Sar</taxon>
        <taxon>Stramenopiles</taxon>
        <taxon>Oomycota</taxon>
        <taxon>Peronosporomycetes</taxon>
        <taxon>Pythiales</taxon>
        <taxon>Pythiaceae</taxon>
        <taxon>Pythium</taxon>
    </lineage>
</organism>
<dbReference type="EMBL" id="JAKCXM010000509">
    <property type="protein sequence ID" value="KAJ0393291.1"/>
    <property type="molecule type" value="Genomic_DNA"/>
</dbReference>
<sequence length="639" mass="70620">MAGPRPMAPRYGSAQPADDRIDQRADDADAGGAGRAPGPPKDAVGASARRRDDSATATESTPLLSSFHGTKPPSECKRKPLNEPKATRLSNAATSSSWWSVLFFSWCEYLTSCCAERALKMDDIWALDASNTAVVCTARLKAEIRRTQSLRRAFLSVNRGVLAASGVLTLGSFICEMATPIAVFKVVQAAGGDEMDSVISPGTLWVVILLVARFLRSYLLEWADFILNYAVIRTVHPLHMLLLESILKSQAHRQMNEAMAQATNLFSIDAVHVGELVAVIHRLWALPLELIGLFCVFDYVARDFMLKILASDRKLNSVDEEGADAIALINASFSGKSTHDEAPLLNYVNVRIRRGPPFWEHKRYADKYAGLSDEVLETMNANGTETGIIANLSARDKGGKFIFLMMLAAFGYIQAAVASDAVVCEFAQREPENVRGRTQTAIYTIRTIFVILSQVLSAFCFNGEDYGGDFLFTLSFPQLMLLLATAILPVLPMTWVFIPEERVEGVDFKQYLTEFWKLLKTQAMYQVIAYKFFSNVFDGFLWVAADPVARYWIGVTNLNAKIAGIFGNAVFATALWGTGKYGLHWNWRYMTALTMIAIVVVDGFLTMLGVWGVIRSQWFWLGVPIIGTIPSGINFIVGT</sequence>
<feature type="domain" description="ABC transmembrane type-1" evidence="9">
    <location>
        <begin position="163"/>
        <end position="296"/>
    </location>
</feature>
<dbReference type="Proteomes" id="UP001209570">
    <property type="component" value="Unassembled WGS sequence"/>
</dbReference>
<dbReference type="SUPFAM" id="SSF103473">
    <property type="entry name" value="MFS general substrate transporter"/>
    <property type="match status" value="1"/>
</dbReference>
<evidence type="ECO:0000259" key="9">
    <source>
        <dbReference type="PROSITE" id="PS50929"/>
    </source>
</evidence>
<comment type="subcellular location">
    <subcellularLocation>
        <location evidence="1">Membrane</location>
        <topology evidence="1">Multi-pass membrane protein</topology>
    </subcellularLocation>
</comment>
<dbReference type="PANTHER" id="PTHR31585:SF5">
    <property type="entry name" value="RNA-BINDING S4 DOMAIN-CONTAINING PROTEIN"/>
    <property type="match status" value="1"/>
</dbReference>
<protein>
    <recommendedName>
        <fullName evidence="9">ABC transmembrane type-1 domain-containing protein</fullName>
    </recommendedName>
</protein>
<keyword evidence="11" id="KW-1185">Reference proteome</keyword>
<evidence type="ECO:0000256" key="7">
    <source>
        <dbReference type="SAM" id="MobiDB-lite"/>
    </source>
</evidence>
<evidence type="ECO:0000256" key="6">
    <source>
        <dbReference type="ARBA" id="ARBA00023136"/>
    </source>
</evidence>
<reference evidence="10" key="1">
    <citation type="submission" date="2021-12" db="EMBL/GenBank/DDBJ databases">
        <title>Prjna785345.</title>
        <authorList>
            <person name="Rujirawat T."/>
            <person name="Krajaejun T."/>
        </authorList>
    </citation>
    <scope>NUCLEOTIDE SEQUENCE</scope>
    <source>
        <strain evidence="10">Pi057C3</strain>
    </source>
</reference>
<feature type="transmembrane region" description="Helical" evidence="8">
    <location>
        <begin position="618"/>
        <end position="637"/>
    </location>
</feature>
<evidence type="ECO:0000256" key="8">
    <source>
        <dbReference type="SAM" id="Phobius"/>
    </source>
</evidence>
<feature type="region of interest" description="Disordered" evidence="7">
    <location>
        <begin position="1"/>
        <end position="87"/>
    </location>
</feature>
<feature type="transmembrane region" description="Helical" evidence="8">
    <location>
        <begin position="443"/>
        <end position="462"/>
    </location>
</feature>
<feature type="transmembrane region" description="Helical" evidence="8">
    <location>
        <begin position="474"/>
        <end position="498"/>
    </location>
</feature>
<dbReference type="InterPro" id="IPR039309">
    <property type="entry name" value="BT1"/>
</dbReference>
<dbReference type="AlphaFoldDB" id="A0AAD5M310"/>
<dbReference type="Gene3D" id="1.20.1560.10">
    <property type="entry name" value="ABC transporter type 1, transmembrane domain"/>
    <property type="match status" value="1"/>
</dbReference>
<evidence type="ECO:0000256" key="2">
    <source>
        <dbReference type="ARBA" id="ARBA00007015"/>
    </source>
</evidence>
<feature type="transmembrane region" description="Helical" evidence="8">
    <location>
        <begin position="589"/>
        <end position="612"/>
    </location>
</feature>
<feature type="compositionally biased region" description="Basic and acidic residues" evidence="7">
    <location>
        <begin position="74"/>
        <end position="86"/>
    </location>
</feature>
<name>A0AAD5M310_PYTIN</name>
<comment type="caution">
    <text evidence="10">The sequence shown here is derived from an EMBL/GenBank/DDBJ whole genome shotgun (WGS) entry which is preliminary data.</text>
</comment>
<evidence type="ECO:0000256" key="3">
    <source>
        <dbReference type="ARBA" id="ARBA00022448"/>
    </source>
</evidence>
<evidence type="ECO:0000256" key="4">
    <source>
        <dbReference type="ARBA" id="ARBA00022692"/>
    </source>
</evidence>
<feature type="transmembrane region" description="Helical" evidence="8">
    <location>
        <begin position="198"/>
        <end position="215"/>
    </location>
</feature>
<feature type="compositionally biased region" description="Basic and acidic residues" evidence="7">
    <location>
        <begin position="17"/>
        <end position="27"/>
    </location>
</feature>
<dbReference type="PANTHER" id="PTHR31585">
    <property type="entry name" value="FOLATE-BIOPTERIN TRANSPORTER 1, CHLOROPLASTIC"/>
    <property type="match status" value="1"/>
</dbReference>
<feature type="transmembrane region" description="Helical" evidence="8">
    <location>
        <begin position="161"/>
        <end position="186"/>
    </location>
</feature>
<keyword evidence="5 8" id="KW-1133">Transmembrane helix</keyword>
<feature type="transmembrane region" description="Helical" evidence="8">
    <location>
        <begin position="558"/>
        <end position="577"/>
    </location>
</feature>
<comment type="similarity">
    <text evidence="2">Belongs to the major facilitator superfamily. Folate-biopterin transporter (TC 2.A.71) family.</text>
</comment>
<dbReference type="InterPro" id="IPR036259">
    <property type="entry name" value="MFS_trans_sf"/>
</dbReference>
<dbReference type="GO" id="GO:0140359">
    <property type="term" value="F:ABC-type transporter activity"/>
    <property type="evidence" value="ECO:0007669"/>
    <property type="project" value="InterPro"/>
</dbReference>
<dbReference type="PROSITE" id="PS50929">
    <property type="entry name" value="ABC_TM1F"/>
    <property type="match status" value="1"/>
</dbReference>
<evidence type="ECO:0000313" key="10">
    <source>
        <dbReference type="EMBL" id="KAJ0393291.1"/>
    </source>
</evidence>
<keyword evidence="4 8" id="KW-0812">Transmembrane</keyword>
<evidence type="ECO:0000256" key="5">
    <source>
        <dbReference type="ARBA" id="ARBA00022989"/>
    </source>
</evidence>
<dbReference type="GO" id="GO:0016020">
    <property type="term" value="C:membrane"/>
    <property type="evidence" value="ECO:0007669"/>
    <property type="project" value="UniProtKB-SubCell"/>
</dbReference>